<feature type="transmembrane region" description="Helical" evidence="11">
    <location>
        <begin position="1416"/>
        <end position="1444"/>
    </location>
</feature>
<dbReference type="GO" id="GO:0016020">
    <property type="term" value="C:membrane"/>
    <property type="evidence" value="ECO:0000318"/>
    <property type="project" value="GO_Central"/>
</dbReference>
<evidence type="ECO:0000313" key="14">
    <source>
        <dbReference type="Proteomes" id="UP000005238"/>
    </source>
</evidence>
<evidence type="ECO:0000256" key="9">
    <source>
        <dbReference type="ARBA" id="ARBA00023315"/>
    </source>
</evidence>
<evidence type="ECO:0000256" key="6">
    <source>
        <dbReference type="ARBA" id="ARBA00022837"/>
    </source>
</evidence>
<feature type="transmembrane region" description="Helical" evidence="11">
    <location>
        <begin position="1523"/>
        <end position="1542"/>
    </location>
</feature>
<comment type="subcellular location">
    <subcellularLocation>
        <location evidence="1">Membrane</location>
        <topology evidence="1">Multi-pass membrane protein</topology>
    </subcellularLocation>
</comment>
<evidence type="ECO:0000256" key="10">
    <source>
        <dbReference type="SAM" id="MobiDB-lite"/>
    </source>
</evidence>
<feature type="domain" description="EF-hand" evidence="12">
    <location>
        <begin position="761"/>
        <end position="796"/>
    </location>
</feature>
<evidence type="ECO:0000313" key="13">
    <source>
        <dbReference type="EnsemblProtists" id="Phyra79169"/>
    </source>
</evidence>
<dbReference type="SUPFAM" id="SSF47473">
    <property type="entry name" value="EF-hand"/>
    <property type="match status" value="3"/>
</dbReference>
<feature type="transmembrane region" description="Helical" evidence="11">
    <location>
        <begin position="1761"/>
        <end position="1781"/>
    </location>
</feature>
<dbReference type="EMBL" id="DS566034">
    <property type="status" value="NOT_ANNOTATED_CDS"/>
    <property type="molecule type" value="Genomic_DNA"/>
</dbReference>
<accession>H3GQS6</accession>
<dbReference type="VEuPathDB" id="FungiDB:KRP23_1269"/>
<evidence type="ECO:0000259" key="12">
    <source>
        <dbReference type="PROSITE" id="PS50222"/>
    </source>
</evidence>
<feature type="region of interest" description="Disordered" evidence="10">
    <location>
        <begin position="1052"/>
        <end position="1076"/>
    </location>
</feature>
<keyword evidence="8 11" id="KW-0472">Membrane</keyword>
<feature type="compositionally biased region" description="Low complexity" evidence="10">
    <location>
        <begin position="507"/>
        <end position="516"/>
    </location>
</feature>
<dbReference type="STRING" id="164328.H3GQS6"/>
<evidence type="ECO:0000256" key="11">
    <source>
        <dbReference type="SAM" id="Phobius"/>
    </source>
</evidence>
<feature type="transmembrane region" description="Helical" evidence="11">
    <location>
        <begin position="1793"/>
        <end position="1817"/>
    </location>
</feature>
<evidence type="ECO:0000256" key="3">
    <source>
        <dbReference type="ARBA" id="ARBA00022679"/>
    </source>
</evidence>
<feature type="compositionally biased region" description="Polar residues" evidence="10">
    <location>
        <begin position="457"/>
        <end position="466"/>
    </location>
</feature>
<reference evidence="14" key="1">
    <citation type="journal article" date="2006" name="Science">
        <title>Phytophthora genome sequences uncover evolutionary origins and mechanisms of pathogenesis.</title>
        <authorList>
            <person name="Tyler B.M."/>
            <person name="Tripathy S."/>
            <person name="Zhang X."/>
            <person name="Dehal P."/>
            <person name="Jiang R.H."/>
            <person name="Aerts A."/>
            <person name="Arredondo F.D."/>
            <person name="Baxter L."/>
            <person name="Bensasson D."/>
            <person name="Beynon J.L."/>
            <person name="Chapman J."/>
            <person name="Damasceno C.M."/>
            <person name="Dorrance A.E."/>
            <person name="Dou D."/>
            <person name="Dickerman A.W."/>
            <person name="Dubchak I.L."/>
            <person name="Garbelotto M."/>
            <person name="Gijzen M."/>
            <person name="Gordon S.G."/>
            <person name="Govers F."/>
            <person name="Grunwald N.J."/>
            <person name="Huang W."/>
            <person name="Ivors K.L."/>
            <person name="Jones R.W."/>
            <person name="Kamoun S."/>
            <person name="Krampis K."/>
            <person name="Lamour K.H."/>
            <person name="Lee M.K."/>
            <person name="McDonald W.H."/>
            <person name="Medina M."/>
            <person name="Meijer H.J."/>
            <person name="Nordberg E.K."/>
            <person name="Maclean D.J."/>
            <person name="Ospina-Giraldo M.D."/>
            <person name="Morris P.F."/>
            <person name="Phuntumart V."/>
            <person name="Putnam N.H."/>
            <person name="Rash S."/>
            <person name="Rose J.K."/>
            <person name="Sakihama Y."/>
            <person name="Salamov A.A."/>
            <person name="Savidor A."/>
            <person name="Scheuring C.F."/>
            <person name="Smith B.M."/>
            <person name="Sobral B.W."/>
            <person name="Terry A."/>
            <person name="Torto-Alalibo T.A."/>
            <person name="Win J."/>
            <person name="Xu Z."/>
            <person name="Zhang H."/>
            <person name="Grigoriev I.V."/>
            <person name="Rokhsar D.S."/>
            <person name="Boore J.L."/>
        </authorList>
    </citation>
    <scope>NUCLEOTIDE SEQUENCE [LARGE SCALE GENOMIC DNA]</scope>
    <source>
        <strain evidence="14">Pr102</strain>
    </source>
</reference>
<feature type="compositionally biased region" description="Basic residues" evidence="10">
    <location>
        <begin position="409"/>
        <end position="419"/>
    </location>
</feature>
<dbReference type="InParanoid" id="H3GQS6"/>
<evidence type="ECO:0000256" key="5">
    <source>
        <dbReference type="ARBA" id="ARBA00022737"/>
    </source>
</evidence>
<dbReference type="PROSITE" id="PS00018">
    <property type="entry name" value="EF_HAND_1"/>
    <property type="match status" value="5"/>
</dbReference>
<dbReference type="eggNOG" id="KOG2704">
    <property type="taxonomic scope" value="Eukaryota"/>
</dbReference>
<evidence type="ECO:0000256" key="2">
    <source>
        <dbReference type="ARBA" id="ARBA00005253"/>
    </source>
</evidence>
<feature type="compositionally biased region" description="Low complexity" evidence="10">
    <location>
        <begin position="1"/>
        <end position="12"/>
    </location>
</feature>
<dbReference type="PROSITE" id="PS50222">
    <property type="entry name" value="EF_HAND_2"/>
    <property type="match status" value="6"/>
</dbReference>
<feature type="domain" description="EF-hand" evidence="12">
    <location>
        <begin position="645"/>
        <end position="680"/>
    </location>
</feature>
<dbReference type="eggNOG" id="KOG0027">
    <property type="taxonomic scope" value="Eukaryota"/>
</dbReference>
<dbReference type="InterPro" id="IPR002048">
    <property type="entry name" value="EF_hand_dom"/>
</dbReference>
<keyword evidence="14" id="KW-1185">Reference proteome</keyword>
<feature type="compositionally biased region" description="Basic residues" evidence="10">
    <location>
        <begin position="492"/>
        <end position="503"/>
    </location>
</feature>
<comment type="similarity">
    <text evidence="2">Belongs to the centrin family.</text>
</comment>
<feature type="domain" description="EF-hand" evidence="12">
    <location>
        <begin position="313"/>
        <end position="344"/>
    </location>
</feature>
<dbReference type="VEuPathDB" id="FungiDB:KRP23_1268"/>
<feature type="region of interest" description="Disordered" evidence="10">
    <location>
        <begin position="1"/>
        <end position="71"/>
    </location>
</feature>
<feature type="region of interest" description="Disordered" evidence="10">
    <location>
        <begin position="381"/>
        <end position="606"/>
    </location>
</feature>
<feature type="compositionally biased region" description="Low complexity" evidence="10">
    <location>
        <begin position="23"/>
        <end position="36"/>
    </location>
</feature>
<feature type="domain" description="EF-hand" evidence="12">
    <location>
        <begin position="345"/>
        <end position="380"/>
    </location>
</feature>
<feature type="domain" description="EF-hand" evidence="12">
    <location>
        <begin position="681"/>
        <end position="716"/>
    </location>
</feature>
<keyword evidence="3" id="KW-0808">Transferase</keyword>
<evidence type="ECO:0000256" key="8">
    <source>
        <dbReference type="ARBA" id="ARBA00023136"/>
    </source>
</evidence>
<dbReference type="CDD" id="cd00051">
    <property type="entry name" value="EFh"/>
    <property type="match status" value="2"/>
</dbReference>
<reference evidence="13" key="2">
    <citation type="submission" date="2015-06" db="UniProtKB">
        <authorList>
            <consortium name="EnsemblProtists"/>
        </authorList>
    </citation>
    <scope>IDENTIFICATION</scope>
    <source>
        <strain evidence="13">Pr102</strain>
    </source>
</reference>
<dbReference type="InterPro" id="IPR049941">
    <property type="entry name" value="LPLAT_7/PORCN-like"/>
</dbReference>
<organism evidence="13 14">
    <name type="scientific">Phytophthora ramorum</name>
    <name type="common">Sudden oak death agent</name>
    <dbReference type="NCBI Taxonomy" id="164328"/>
    <lineage>
        <taxon>Eukaryota</taxon>
        <taxon>Sar</taxon>
        <taxon>Stramenopiles</taxon>
        <taxon>Oomycota</taxon>
        <taxon>Peronosporomycetes</taxon>
        <taxon>Peronosporales</taxon>
        <taxon>Peronosporaceae</taxon>
        <taxon>Phytophthora</taxon>
    </lineage>
</organism>
<sequence>MLKRGSSTGGSSRRNRPVDSLSERISSSRSRSSSPRPTNKKTRKNRSRESDSVEDSGDDAAHKKERLKKAGRMKRAPLLDYSIVETVHNAMAGQAQRRASRHWLEQFAKYEDAKRPGVMKGERFTRCLSKMGIQLEKREDAEALAECFKASGGDTVDSDRSDNNKVERATQLVDYAAFVDFACNVRDSEKLSEIAQSLRGSISKYDGKKQSSSSYSIAAGLEKVDRQKRGWITSTQFERVLEREDQGPSFRLSVAQMSTVIDRFEYEYDKQQLGIDYMQFAQWLQPLLHLDVKKVHERVETLIKCAEIQQGWKLGEVFKAMDDDKDGEIDAVELKEALLEMGLPLTDAQIRCLADEYDVDGDGKIQYNEFLSLFSSPNKTRAKVKKRTGQNSERSGDKSDTGSTTDLIKKRKNQPKRNVRNSFSWGINKAFARKQATKSGNRKSNTEEKMAVKGADLSSSAENSSEAPRKKRPTKRKETHDHTSSDEEVAQRTKRGGRTRKRRSDSSDVASSSPSDNQGKVKSNARSNRSTKSKSGPRASSTESEPDTTGREQGKKNASRANRKINEKTRSDDEAKAQDSSDFEAPKQSSKTRSGTKRSEKGSRDVSTIMVHRLAWMLSNFDGASNEDAEGGEEWSRSDDEYHKHLKRSLRRAFDFFDLDQTSSIDKRELSHVLRALGHEFTSKELEAEMCNADLDRNGQLDFYEFVAFVKKQLTQKTYLLSQQREMEIRQSFQSLDTDKNGALDEHEFEYLIYKVLQVELSVEEQDALLDFVDKDADGLISEEEFIGFIKKLESLHRKYSGKGGWKKEKRFLDSLDAISQLAYSAMKKLVRGVPMDIDRSLLMFFGIPSNFRPAISSAATCRTLHGNTMEHVLSFPSPQTIEALALDTRLNDKKDSSWFTLNRLDTSSEEYRMLQQAEHVEAQAIVSLKRAAGVPKPFDTREDDVVKRCVHVCLFQEQEESKRATTARRRRSSKAAVSKTDTKVVGAGTVVGNVHEIPVYWHQGEEDVWEFSKKSTKQDKYKFLVRTNAVNDHLYLLVEFIVHLRLNPEEHESNKRSRKRKAAEEQYDSDTDTGTNGGTREMVCCWCKIPVRQLLAKRSDILRRKEKLWGGTANAPVDIEQDELLRRRTGWRAFTNMFTKPSPPLMGIKSVPIDSLADDLQLFVRKMPPIVIAPFVSLPILAEYMALVRKTLACVASSSSVMTCEPALKLLPKIVDDHVALSIFRKAFDSEVATLKPGEERQLKFQQLVLRMWPSFVHWQERLPPSLLPAVKLPGPTPNPKTPVNVPPKGVSAASSSTTDEVNAQIAAQIRFNLLQTTASGKLRLQDVRVPSTPFHVREVAFRRLLLVEAWIVYRWRAAEQTMDFLRGPVDGIAQSENFPVNGFRLMVALAGCSLVAPLIHLAPGETSRHLFNVAAGLFAGAFVFDTAVLHTIGTAAVVYLLMMVAPRKLVGRIVLPLLLAYLVAIHYYREFHSPDIVWDSAQMILTLKLSSVAINYSDGGLPKEKKTPTMLKNELQEIPALIPYFGFIFFFPTYLAGPAFEYKDYIFWMKDIRVAPFLVHLRNLFVIVISAAGFFASLQFPVEEIDSPDFFPKASWAVRCLRMCIPVVLFRFRFYLAWSLAEAASAAAGVGYVEKTGKWDGITNNDLLCVELPTNFRVAINNWNRGVAKWINTYIYQRVGLSKSGKSGLLSTMASFFVSALWHGLSPGYYLFFLLGGIYIEVGKHLRRRLRSYFHYTEDRGAYPHAIFLSYFNGTSHPLAFFYDIAGMFFTWVAMQYAGVAFEIMDVHRCLAIWSSWYFLPHVVSIGLLVFFNLFPQRRPASVEKKKQ</sequence>
<feature type="transmembrane region" description="Helical" evidence="11">
    <location>
        <begin position="1563"/>
        <end position="1584"/>
    </location>
</feature>
<evidence type="ECO:0000256" key="1">
    <source>
        <dbReference type="ARBA" id="ARBA00004141"/>
    </source>
</evidence>
<evidence type="ECO:0000256" key="7">
    <source>
        <dbReference type="ARBA" id="ARBA00022989"/>
    </source>
</evidence>
<feature type="transmembrane region" description="Helical" evidence="11">
    <location>
        <begin position="1711"/>
        <end position="1728"/>
    </location>
</feature>
<feature type="compositionally biased region" description="Basic and acidic residues" evidence="10">
    <location>
        <begin position="564"/>
        <end position="579"/>
    </location>
</feature>
<dbReference type="Pfam" id="PF03062">
    <property type="entry name" value="MBOAT"/>
    <property type="match status" value="1"/>
</dbReference>
<dbReference type="Proteomes" id="UP000005238">
    <property type="component" value="Unassembled WGS sequence"/>
</dbReference>
<keyword evidence="5" id="KW-0677">Repeat</keyword>
<dbReference type="VEuPathDB" id="FungiDB:KRP22_1359"/>
<keyword evidence="6" id="KW-0106">Calcium</keyword>
<dbReference type="SMART" id="SM00054">
    <property type="entry name" value="EFh"/>
    <property type="match status" value="6"/>
</dbReference>
<protein>
    <recommendedName>
        <fullName evidence="12">EF-hand domain-containing protein</fullName>
    </recommendedName>
</protein>
<feature type="compositionally biased region" description="Basic and acidic residues" evidence="10">
    <location>
        <begin position="476"/>
        <end position="491"/>
    </location>
</feature>
<name>H3GQS6_PHYRM</name>
<dbReference type="EnsemblProtists" id="Phyra79169">
    <property type="protein sequence ID" value="Phyra79169"/>
    <property type="gene ID" value="Phyra79169"/>
</dbReference>
<evidence type="ECO:0000256" key="4">
    <source>
        <dbReference type="ARBA" id="ARBA00022692"/>
    </source>
</evidence>
<dbReference type="GO" id="GO:0005509">
    <property type="term" value="F:calcium ion binding"/>
    <property type="evidence" value="ECO:0007669"/>
    <property type="project" value="InterPro"/>
</dbReference>
<feature type="transmembrane region" description="Helical" evidence="11">
    <location>
        <begin position="1451"/>
        <end position="1470"/>
    </location>
</feature>
<dbReference type="VEuPathDB" id="FungiDB:KRP22_1360"/>
<dbReference type="InterPro" id="IPR004299">
    <property type="entry name" value="MBOAT_fam"/>
</dbReference>
<dbReference type="HOGENOM" id="CLU_002416_0_0_1"/>
<keyword evidence="9" id="KW-0012">Acyltransferase</keyword>
<dbReference type="GO" id="GO:0043226">
    <property type="term" value="C:organelle"/>
    <property type="evidence" value="ECO:0007669"/>
    <property type="project" value="UniProtKB-ARBA"/>
</dbReference>
<dbReference type="InterPro" id="IPR011992">
    <property type="entry name" value="EF-hand-dom_pair"/>
</dbReference>
<dbReference type="GO" id="GO:0016746">
    <property type="term" value="F:acyltransferase activity"/>
    <property type="evidence" value="ECO:0000318"/>
    <property type="project" value="GO_Central"/>
</dbReference>
<dbReference type="PANTHER" id="PTHR13906:SF4">
    <property type="entry name" value="LYSOPHOSPHOLIPID ACYLTRANSFERASE 6"/>
    <property type="match status" value="1"/>
</dbReference>
<proteinExistence type="inferred from homology"/>
<feature type="region of interest" description="Disordered" evidence="10">
    <location>
        <begin position="1277"/>
        <end position="1296"/>
    </location>
</feature>
<dbReference type="Gene3D" id="1.10.238.10">
    <property type="entry name" value="EF-hand"/>
    <property type="match status" value="4"/>
</dbReference>
<keyword evidence="7 11" id="KW-1133">Transmembrane helix</keyword>
<dbReference type="PANTHER" id="PTHR13906">
    <property type="entry name" value="PORCUPINE"/>
    <property type="match status" value="1"/>
</dbReference>
<dbReference type="OMA" id="WCKIPVR"/>
<keyword evidence="4 11" id="KW-0812">Transmembrane</keyword>
<dbReference type="InterPro" id="IPR018247">
    <property type="entry name" value="EF_Hand_1_Ca_BS"/>
</dbReference>
<feature type="domain" description="EF-hand" evidence="12">
    <location>
        <begin position="724"/>
        <end position="759"/>
    </location>
</feature>
<feature type="compositionally biased region" description="Polar residues" evidence="10">
    <location>
        <begin position="517"/>
        <end position="543"/>
    </location>
</feature>
<dbReference type="Pfam" id="PF13499">
    <property type="entry name" value="EF-hand_7"/>
    <property type="match status" value="3"/>
</dbReference>
<dbReference type="FunFam" id="1.10.238.10:FF:000178">
    <property type="entry name" value="Calmodulin-2 A"/>
    <property type="match status" value="1"/>
</dbReference>
<dbReference type="GO" id="GO:0030258">
    <property type="term" value="P:lipid modification"/>
    <property type="evidence" value="ECO:0000318"/>
    <property type="project" value="GO_Central"/>
</dbReference>